<dbReference type="EMBL" id="UYYG01000100">
    <property type="protein sequence ID" value="VDN53083.1"/>
    <property type="molecule type" value="Genomic_DNA"/>
</dbReference>
<name>A0A0N4UN66_DRAME</name>
<keyword evidence="3" id="KW-1185">Reference proteome</keyword>
<dbReference type="Proteomes" id="UP000038040">
    <property type="component" value="Unplaced"/>
</dbReference>
<reference evidence="1 3" key="2">
    <citation type="submission" date="2018-11" db="EMBL/GenBank/DDBJ databases">
        <authorList>
            <consortium name="Pathogen Informatics"/>
        </authorList>
    </citation>
    <scope>NUCLEOTIDE SEQUENCE [LARGE SCALE GENOMIC DNA]</scope>
</reference>
<sequence length="117" mass="13603">MKTIEHWTSTLKTLDVFWKLWIIEDYLASLRERLQKEVHSLRLIEHRLPQSRTIANGLPEYLLTSHTNGIVRKSSIKHYVAQSGGARTRPHHVTSPISFQFCQLMHLQKGIDGITLF</sequence>
<accession>A0A0N4UN66</accession>
<evidence type="ECO:0000313" key="1">
    <source>
        <dbReference type="EMBL" id="VDN53083.1"/>
    </source>
</evidence>
<dbReference type="WBParaSite" id="DME_0000933401-mRNA-1">
    <property type="protein sequence ID" value="DME_0000933401-mRNA-1"/>
    <property type="gene ID" value="DME_0000933401"/>
</dbReference>
<organism evidence="2 4">
    <name type="scientific">Dracunculus medinensis</name>
    <name type="common">Guinea worm</name>
    <dbReference type="NCBI Taxonomy" id="318479"/>
    <lineage>
        <taxon>Eukaryota</taxon>
        <taxon>Metazoa</taxon>
        <taxon>Ecdysozoa</taxon>
        <taxon>Nematoda</taxon>
        <taxon>Chromadorea</taxon>
        <taxon>Rhabditida</taxon>
        <taxon>Spirurina</taxon>
        <taxon>Dracunculoidea</taxon>
        <taxon>Dracunculidae</taxon>
        <taxon>Dracunculus</taxon>
    </lineage>
</organism>
<evidence type="ECO:0000313" key="2">
    <source>
        <dbReference type="Proteomes" id="UP000038040"/>
    </source>
</evidence>
<protein>
    <submittedName>
        <fullName evidence="4">DUF5641 domain-containing protein</fullName>
    </submittedName>
</protein>
<evidence type="ECO:0000313" key="3">
    <source>
        <dbReference type="Proteomes" id="UP000274756"/>
    </source>
</evidence>
<gene>
    <name evidence="1" type="ORF">DME_LOCUS3056</name>
</gene>
<proteinExistence type="predicted"/>
<dbReference type="Proteomes" id="UP000274756">
    <property type="component" value="Unassembled WGS sequence"/>
</dbReference>
<evidence type="ECO:0000313" key="4">
    <source>
        <dbReference type="WBParaSite" id="DME_0000933401-mRNA-1"/>
    </source>
</evidence>
<dbReference type="AlphaFoldDB" id="A0A0N4UN66"/>
<reference evidence="4" key="1">
    <citation type="submission" date="2017-02" db="UniProtKB">
        <authorList>
            <consortium name="WormBaseParasite"/>
        </authorList>
    </citation>
    <scope>IDENTIFICATION</scope>
</reference>